<proteinExistence type="predicted"/>
<reference evidence="4 5" key="1">
    <citation type="submission" date="2019-01" db="EMBL/GenBank/DDBJ databases">
        <title>Nuclear Genome Assembly of the Microalgal Biofuel strain Nannochloropsis salina CCMP1776.</title>
        <authorList>
            <person name="Hovde B."/>
        </authorList>
    </citation>
    <scope>NUCLEOTIDE SEQUENCE [LARGE SCALE GENOMIC DNA]</scope>
    <source>
        <strain evidence="4 5">CCMP1776</strain>
    </source>
</reference>
<protein>
    <recommendedName>
        <fullName evidence="3">RRM domain-containing protein</fullName>
    </recommendedName>
</protein>
<evidence type="ECO:0000256" key="1">
    <source>
        <dbReference type="ARBA" id="ARBA00022884"/>
    </source>
</evidence>
<dbReference type="PANTHER" id="PTHR48025:SF1">
    <property type="entry name" value="RRM DOMAIN-CONTAINING PROTEIN"/>
    <property type="match status" value="1"/>
</dbReference>
<feature type="domain" description="RRM" evidence="3">
    <location>
        <begin position="9"/>
        <end position="87"/>
    </location>
</feature>
<dbReference type="SUPFAM" id="SSF54928">
    <property type="entry name" value="RNA-binding domain, RBD"/>
    <property type="match status" value="3"/>
</dbReference>
<dbReference type="Proteomes" id="UP000355283">
    <property type="component" value="Unassembled WGS sequence"/>
</dbReference>
<feature type="domain" description="RRM" evidence="3">
    <location>
        <begin position="95"/>
        <end position="171"/>
    </location>
</feature>
<evidence type="ECO:0000313" key="4">
    <source>
        <dbReference type="EMBL" id="TFJ80259.1"/>
    </source>
</evidence>
<dbReference type="CDD" id="cd00590">
    <property type="entry name" value="RRM_SF"/>
    <property type="match status" value="2"/>
</dbReference>
<dbReference type="Pfam" id="PF00076">
    <property type="entry name" value="RRM_1"/>
    <property type="match status" value="3"/>
</dbReference>
<accession>A0A4D9CU97</accession>
<keyword evidence="5" id="KW-1185">Reference proteome</keyword>
<name>A0A4D9CU97_9STRA</name>
<sequence length="278" mass="29781">MAAAGTATNVVFVGNLAWSTSEESLRALASTVGPVLSVQIQTHADTGRSKGWGLIHYSAPEVAAKAIEALNGQELDNRKLHVREDRSYLDSAEGVVVFVGNLPWSVTSEALQELFKEYNPLDVHVKTNMAGRSRGFALVKFTDAEVAGVAITNLNGYQLEGRPIQVRFDRQQAEAGAGEGENVGNGGPVGGLTDRVTLTNLAWTTEEGELVSLLSKAGTVVGVEIQRHADTGRSKGWAIATFASRDEALNAINTLNKTVVRQRPISMKFYSTTGGRRT</sequence>
<dbReference type="GO" id="GO:0003729">
    <property type="term" value="F:mRNA binding"/>
    <property type="evidence" value="ECO:0007669"/>
    <property type="project" value="TreeGrafter"/>
</dbReference>
<dbReference type="EMBL" id="SDOX01000175">
    <property type="protein sequence ID" value="TFJ80259.1"/>
    <property type="molecule type" value="Genomic_DNA"/>
</dbReference>
<evidence type="ECO:0000313" key="5">
    <source>
        <dbReference type="Proteomes" id="UP000355283"/>
    </source>
</evidence>
<dbReference type="InterPro" id="IPR050502">
    <property type="entry name" value="Euk_RNA-bind_prot"/>
</dbReference>
<dbReference type="Gene3D" id="3.30.70.330">
    <property type="match status" value="3"/>
</dbReference>
<dbReference type="PROSITE" id="PS50102">
    <property type="entry name" value="RRM"/>
    <property type="match status" value="3"/>
</dbReference>
<keyword evidence="1 2" id="KW-0694">RNA-binding</keyword>
<dbReference type="SMART" id="SM00360">
    <property type="entry name" value="RRM"/>
    <property type="match status" value="3"/>
</dbReference>
<dbReference type="InterPro" id="IPR012677">
    <property type="entry name" value="Nucleotide-bd_a/b_plait_sf"/>
</dbReference>
<dbReference type="InterPro" id="IPR000504">
    <property type="entry name" value="RRM_dom"/>
</dbReference>
<evidence type="ECO:0000256" key="2">
    <source>
        <dbReference type="PROSITE-ProRule" id="PRU00176"/>
    </source>
</evidence>
<dbReference type="OrthoDB" id="439808at2759"/>
<comment type="caution">
    <text evidence="4">The sequence shown here is derived from an EMBL/GenBank/DDBJ whole genome shotgun (WGS) entry which is preliminary data.</text>
</comment>
<dbReference type="PANTHER" id="PTHR48025">
    <property type="entry name" value="OS02G0815200 PROTEIN"/>
    <property type="match status" value="1"/>
</dbReference>
<dbReference type="AlphaFoldDB" id="A0A4D9CU97"/>
<organism evidence="4 5">
    <name type="scientific">Nannochloropsis salina CCMP1776</name>
    <dbReference type="NCBI Taxonomy" id="1027361"/>
    <lineage>
        <taxon>Eukaryota</taxon>
        <taxon>Sar</taxon>
        <taxon>Stramenopiles</taxon>
        <taxon>Ochrophyta</taxon>
        <taxon>Eustigmatophyceae</taxon>
        <taxon>Eustigmatales</taxon>
        <taxon>Monodopsidaceae</taxon>
        <taxon>Microchloropsis</taxon>
        <taxon>Microchloropsis salina</taxon>
    </lineage>
</organism>
<feature type="domain" description="RRM" evidence="3">
    <location>
        <begin position="194"/>
        <end position="272"/>
    </location>
</feature>
<gene>
    <name evidence="4" type="ORF">NSK_008402</name>
</gene>
<dbReference type="InterPro" id="IPR035979">
    <property type="entry name" value="RBD_domain_sf"/>
</dbReference>
<evidence type="ECO:0000259" key="3">
    <source>
        <dbReference type="PROSITE" id="PS50102"/>
    </source>
</evidence>